<dbReference type="AlphaFoldDB" id="A0AAV6Z3Q3"/>
<evidence type="ECO:0000313" key="2">
    <source>
        <dbReference type="EMBL" id="KAG8541920.1"/>
    </source>
</evidence>
<feature type="compositionally biased region" description="Acidic residues" evidence="1">
    <location>
        <begin position="44"/>
        <end position="63"/>
    </location>
</feature>
<accession>A0AAV6Z3Q3</accession>
<evidence type="ECO:0000256" key="1">
    <source>
        <dbReference type="SAM" id="MobiDB-lite"/>
    </source>
</evidence>
<feature type="compositionally biased region" description="Polar residues" evidence="1">
    <location>
        <begin position="1"/>
        <end position="15"/>
    </location>
</feature>
<feature type="compositionally biased region" description="Acidic residues" evidence="1">
    <location>
        <begin position="22"/>
        <end position="36"/>
    </location>
</feature>
<dbReference type="EMBL" id="WNYA01006226">
    <property type="protein sequence ID" value="KAG8541920.1"/>
    <property type="molecule type" value="Genomic_DNA"/>
</dbReference>
<feature type="non-terminal residue" evidence="2">
    <location>
        <position position="1"/>
    </location>
</feature>
<organism evidence="2 3">
    <name type="scientific">Engystomops pustulosus</name>
    <name type="common">Tungara frog</name>
    <name type="synonym">Physalaemus pustulosus</name>
    <dbReference type="NCBI Taxonomy" id="76066"/>
    <lineage>
        <taxon>Eukaryota</taxon>
        <taxon>Metazoa</taxon>
        <taxon>Chordata</taxon>
        <taxon>Craniata</taxon>
        <taxon>Vertebrata</taxon>
        <taxon>Euteleostomi</taxon>
        <taxon>Amphibia</taxon>
        <taxon>Batrachia</taxon>
        <taxon>Anura</taxon>
        <taxon>Neobatrachia</taxon>
        <taxon>Hyloidea</taxon>
        <taxon>Leptodactylidae</taxon>
        <taxon>Leiuperinae</taxon>
        <taxon>Engystomops</taxon>
    </lineage>
</organism>
<reference evidence="2" key="1">
    <citation type="thesis" date="2020" institute="ProQuest LLC" country="789 East Eisenhower Parkway, Ann Arbor, MI, USA">
        <title>Comparative Genomics and Chromosome Evolution.</title>
        <authorList>
            <person name="Mudd A.B."/>
        </authorList>
    </citation>
    <scope>NUCLEOTIDE SEQUENCE</scope>
    <source>
        <strain evidence="2">237g6f4</strain>
        <tissue evidence="2">Blood</tissue>
    </source>
</reference>
<gene>
    <name evidence="2" type="ORF">GDO81_027952</name>
</gene>
<dbReference type="Proteomes" id="UP000824782">
    <property type="component" value="Unassembled WGS sequence"/>
</dbReference>
<sequence length="650" mass="72297">GFTIDSGPSDNSTFHQPRDLEATQDQEPTTESEGTEEVIIPGAETEEEYEDCTEDGAEPENGGDDVPTKDYEKIEDHLTIADDDVVYHQSDYGMEEAAFSKVIVTSEELKESTMESEAVETRRFIAHDVLDEAGETAGLRMTIEEEILGIIDVMISSVIREDDGNVENIVTNEDFEGTGTVVAILHDEEIEASMTREDIVEENLVDRKASAELLDTNPEEVLILQDKAIEEDAECYGGPDTWEDYAESEDLLTIDDIVTLPQGNDEREEAALSEVIVTSKYLNEIVNVLECEDTEIRSYTEHDDLDKAGEAAPATVTGEDETVRFVNEIIQSVIRENYHKGEDLVIEEDVEGTNAEVDVVVDEENVEAMTSEELAEEDAVDSKLSAELLDSNPEDALILQDKAAKDEERYGGQDTCEELDESEDLLITLSVIREDDDTREDKVTDVDVKGTNAVVDVVVPEESESTVTRADVIEEDVVDTKVSAVLLDMTPKDVLEHYGALDTCQQFTSEDYERSEALLTTHDVLKSEETPWSELEEAALSKVIVTSEDLEAFGNFLDKEATEIRSFVARDDLDKAGEKAPTTETQEDKTRETLSFVNETTPTLISFGDYEGEDIVTDEDFKRTNAVRDVIVEEESEAAITSEDVFEEYL</sequence>
<evidence type="ECO:0000313" key="3">
    <source>
        <dbReference type="Proteomes" id="UP000824782"/>
    </source>
</evidence>
<name>A0AAV6Z3Q3_ENGPU</name>
<feature type="non-terminal residue" evidence="2">
    <location>
        <position position="650"/>
    </location>
</feature>
<comment type="caution">
    <text evidence="2">The sequence shown here is derived from an EMBL/GenBank/DDBJ whole genome shotgun (WGS) entry which is preliminary data.</text>
</comment>
<protein>
    <submittedName>
        <fullName evidence="2">Uncharacterized protein</fullName>
    </submittedName>
</protein>
<proteinExistence type="predicted"/>
<keyword evidence="3" id="KW-1185">Reference proteome</keyword>
<feature type="region of interest" description="Disordered" evidence="1">
    <location>
        <begin position="1"/>
        <end position="69"/>
    </location>
</feature>